<feature type="transmembrane region" description="Helical" evidence="2">
    <location>
        <begin position="352"/>
        <end position="375"/>
    </location>
</feature>
<feature type="transmembrane region" description="Helical" evidence="2">
    <location>
        <begin position="55"/>
        <end position="75"/>
    </location>
</feature>
<dbReference type="RefSeq" id="WP_377009962.1">
    <property type="nucleotide sequence ID" value="NZ_JBHSLV010000032.1"/>
</dbReference>
<feature type="transmembrane region" description="Helical" evidence="2">
    <location>
        <begin position="21"/>
        <end position="43"/>
    </location>
</feature>
<evidence type="ECO:0000256" key="1">
    <source>
        <dbReference type="ARBA" id="ARBA00023115"/>
    </source>
</evidence>
<evidence type="ECO:0000256" key="2">
    <source>
        <dbReference type="SAM" id="Phobius"/>
    </source>
</evidence>
<accession>A0ABW0HDW9</accession>
<feature type="transmembrane region" description="Helical" evidence="2">
    <location>
        <begin position="120"/>
        <end position="140"/>
    </location>
</feature>
<dbReference type="NCBIfam" id="NF037959">
    <property type="entry name" value="MFS_SpdSyn"/>
    <property type="match status" value="1"/>
</dbReference>
<feature type="transmembrane region" description="Helical" evidence="2">
    <location>
        <begin position="321"/>
        <end position="340"/>
    </location>
</feature>
<reference evidence="4" key="1">
    <citation type="journal article" date="2019" name="Int. J. Syst. Evol. Microbiol.">
        <title>The Global Catalogue of Microorganisms (GCM) 10K type strain sequencing project: providing services to taxonomists for standard genome sequencing and annotation.</title>
        <authorList>
            <consortium name="The Broad Institute Genomics Platform"/>
            <consortium name="The Broad Institute Genome Sequencing Center for Infectious Disease"/>
            <person name="Wu L."/>
            <person name="Ma J."/>
        </authorList>
    </citation>
    <scope>NUCLEOTIDE SEQUENCE [LARGE SCALE GENOMIC DNA]</scope>
    <source>
        <strain evidence="4">CGMCC 1.16326</strain>
    </source>
</reference>
<organism evidence="3 4">
    <name type="scientific">Bosea vestrisii</name>
    <dbReference type="NCBI Taxonomy" id="151416"/>
    <lineage>
        <taxon>Bacteria</taxon>
        <taxon>Pseudomonadati</taxon>
        <taxon>Pseudomonadota</taxon>
        <taxon>Alphaproteobacteria</taxon>
        <taxon>Hyphomicrobiales</taxon>
        <taxon>Boseaceae</taxon>
        <taxon>Bosea</taxon>
    </lineage>
</organism>
<feature type="transmembrane region" description="Helical" evidence="2">
    <location>
        <begin position="87"/>
        <end position="108"/>
    </location>
</feature>
<dbReference type="PANTHER" id="PTHR43317:SF1">
    <property type="entry name" value="THERMOSPERMINE SYNTHASE ACAULIS5"/>
    <property type="match status" value="1"/>
</dbReference>
<dbReference type="Gene3D" id="3.40.50.150">
    <property type="entry name" value="Vaccinia Virus protein VP39"/>
    <property type="match status" value="1"/>
</dbReference>
<keyword evidence="2" id="KW-0472">Membrane</keyword>
<evidence type="ECO:0000313" key="4">
    <source>
        <dbReference type="Proteomes" id="UP001596104"/>
    </source>
</evidence>
<feature type="transmembrane region" description="Helical" evidence="2">
    <location>
        <begin position="265"/>
        <end position="283"/>
    </location>
</feature>
<feature type="transmembrane region" description="Helical" evidence="2">
    <location>
        <begin position="295"/>
        <end position="315"/>
    </location>
</feature>
<feature type="transmembrane region" description="Helical" evidence="2">
    <location>
        <begin position="161"/>
        <end position="182"/>
    </location>
</feature>
<dbReference type="PANTHER" id="PTHR43317">
    <property type="entry name" value="THERMOSPERMINE SYNTHASE ACAULIS5"/>
    <property type="match status" value="1"/>
</dbReference>
<name>A0ABW0HDW9_9HYPH</name>
<dbReference type="SUPFAM" id="SSF53335">
    <property type="entry name" value="S-adenosyl-L-methionine-dependent methyltransferases"/>
    <property type="match status" value="1"/>
</dbReference>
<keyword evidence="2" id="KW-0812">Transmembrane</keyword>
<feature type="transmembrane region" description="Helical" evidence="2">
    <location>
        <begin position="194"/>
        <end position="216"/>
    </location>
</feature>
<keyword evidence="1" id="KW-0620">Polyamine biosynthesis</keyword>
<keyword evidence="4" id="KW-1185">Reference proteome</keyword>
<dbReference type="EMBL" id="JBHSLV010000032">
    <property type="protein sequence ID" value="MFC5394558.1"/>
    <property type="molecule type" value="Genomic_DNA"/>
</dbReference>
<gene>
    <name evidence="3" type="ORF">ACFPPC_18125</name>
</gene>
<keyword evidence="2" id="KW-1133">Transmembrane helix</keyword>
<evidence type="ECO:0000313" key="3">
    <source>
        <dbReference type="EMBL" id="MFC5394558.1"/>
    </source>
</evidence>
<feature type="transmembrane region" description="Helical" evidence="2">
    <location>
        <begin position="237"/>
        <end position="259"/>
    </location>
</feature>
<dbReference type="CDD" id="cd02440">
    <property type="entry name" value="AdoMet_MTases"/>
    <property type="match status" value="1"/>
</dbReference>
<dbReference type="Proteomes" id="UP001596104">
    <property type="component" value="Unassembled WGS sequence"/>
</dbReference>
<proteinExistence type="predicted"/>
<sequence length="703" mass="74906">METPIVQAGADVGMRRMSAVLPVYAGTIFLSAFLLFGIQPMFAKMVLPKLGGSPAVWSTAMVFFQAILLAGYAYAHWLVGRFSVRRAALIHIALMIVVVATSLPIGIAAGFERPPQQGEFAWLLLLFAVSVGLPFFAVSANGPLLQAWFARTGHAHARDPYFLYAASNIGSFLALLAYPFVVEPTLRLATQASAWAWGFGLLLAGITACAGLCVGRPAGRLDTMPLVAEPIPASRKLHWLVLAFVPSGLLVAVTAHISTDVASGPLLWVAPLALFLLTFVIVFQRRPLLRHGWMLNTQLLLILGYMVVMVFNPPLGWGGELVLHLAILFVTAMVAHGELARLRPSAAALTGFYLWMSLGGVLGGVFAALLAPLLFNSVAEYPILIVAGMLCRPSFTSLRPSRLQGAVLAGLAIVGAGALVSHEASRTDMVRSFFGVHRISETPDGRFRILSHGSTVHGAQRLRQDDGTLVSGRPEPLTYYFTGGGIADAIHSVRQARGGTLGAVAAIGVGTGSLSCQARSGEDWRFYEIDPAVIRIATDPARFGFLNACAPSTDFVIGDARLTLGDARDGSLDLIVVDAFSSDAIPVHLLTGEALALYMRKLKPDGAVLLHISNRNMELGSVVRATAAAQGLTSWINEPVRSAADVQAMRLAPKVAIVLRPGVDPGPIIAGSWQEQAGPGPTRPWSDDYADVIGAIWRQLSPK</sequence>
<dbReference type="InterPro" id="IPR029063">
    <property type="entry name" value="SAM-dependent_MTases_sf"/>
</dbReference>
<comment type="caution">
    <text evidence="3">The sequence shown here is derived from an EMBL/GenBank/DDBJ whole genome shotgun (WGS) entry which is preliminary data.</text>
</comment>
<protein>
    <submittedName>
        <fullName evidence="3">Fused MFS/spermidine synthase</fullName>
    </submittedName>
</protein>